<dbReference type="AlphaFoldDB" id="A0A0E9WZS2"/>
<proteinExistence type="predicted"/>
<reference evidence="1" key="2">
    <citation type="journal article" date="2015" name="Fish Shellfish Immunol.">
        <title>Early steps in the European eel (Anguilla anguilla)-Vibrio vulnificus interaction in the gills: Role of the RtxA13 toxin.</title>
        <authorList>
            <person name="Callol A."/>
            <person name="Pajuelo D."/>
            <person name="Ebbesson L."/>
            <person name="Teles M."/>
            <person name="MacKenzie S."/>
            <person name="Amaro C."/>
        </authorList>
    </citation>
    <scope>NUCLEOTIDE SEQUENCE</scope>
</reference>
<name>A0A0E9WZS2_ANGAN</name>
<protein>
    <submittedName>
        <fullName evidence="1">Uncharacterized protein</fullName>
    </submittedName>
</protein>
<reference evidence="1" key="1">
    <citation type="submission" date="2014-11" db="EMBL/GenBank/DDBJ databases">
        <authorList>
            <person name="Amaro Gonzalez C."/>
        </authorList>
    </citation>
    <scope>NUCLEOTIDE SEQUENCE</scope>
</reference>
<evidence type="ECO:0000313" key="1">
    <source>
        <dbReference type="EMBL" id="JAH95982.1"/>
    </source>
</evidence>
<organism evidence="1">
    <name type="scientific">Anguilla anguilla</name>
    <name type="common">European freshwater eel</name>
    <name type="synonym">Muraena anguilla</name>
    <dbReference type="NCBI Taxonomy" id="7936"/>
    <lineage>
        <taxon>Eukaryota</taxon>
        <taxon>Metazoa</taxon>
        <taxon>Chordata</taxon>
        <taxon>Craniata</taxon>
        <taxon>Vertebrata</taxon>
        <taxon>Euteleostomi</taxon>
        <taxon>Actinopterygii</taxon>
        <taxon>Neopterygii</taxon>
        <taxon>Teleostei</taxon>
        <taxon>Anguilliformes</taxon>
        <taxon>Anguillidae</taxon>
        <taxon>Anguilla</taxon>
    </lineage>
</organism>
<accession>A0A0E9WZS2</accession>
<sequence>MRKDLMLNLFALSKKRLGGELIEAFKFIKGINKAALPAFSIHPTLHAWPESHFESYPNNLINMQSTEAGARTWTFHQLHECCKSVFEPLEHGGDGGSVGKLFWPAGRRLFGS</sequence>
<dbReference type="EMBL" id="GBXM01012595">
    <property type="protein sequence ID" value="JAH95982.1"/>
    <property type="molecule type" value="Transcribed_RNA"/>
</dbReference>